<gene>
    <name evidence="3" type="ORF">CAC42_4931</name>
</gene>
<protein>
    <submittedName>
        <fullName evidence="3">Uncharacterized protein</fullName>
    </submittedName>
</protein>
<evidence type="ECO:0000313" key="3">
    <source>
        <dbReference type="EMBL" id="PNS16967.1"/>
    </source>
</evidence>
<feature type="transmembrane region" description="Helical" evidence="2">
    <location>
        <begin position="110"/>
        <end position="131"/>
    </location>
</feature>
<evidence type="ECO:0000256" key="1">
    <source>
        <dbReference type="SAM" id="MobiDB-lite"/>
    </source>
</evidence>
<keyword evidence="4" id="KW-1185">Reference proteome</keyword>
<feature type="region of interest" description="Disordered" evidence="1">
    <location>
        <begin position="162"/>
        <end position="218"/>
    </location>
</feature>
<dbReference type="EMBL" id="NKHZ01000055">
    <property type="protein sequence ID" value="PNS16967.1"/>
    <property type="molecule type" value="Genomic_DNA"/>
</dbReference>
<keyword evidence="2" id="KW-0812">Transmembrane</keyword>
<comment type="caution">
    <text evidence="3">The sequence shown here is derived from an EMBL/GenBank/DDBJ whole genome shotgun (WGS) entry which is preliminary data.</text>
</comment>
<feature type="compositionally biased region" description="Basic and acidic residues" evidence="1">
    <location>
        <begin position="201"/>
        <end position="218"/>
    </location>
</feature>
<feature type="compositionally biased region" description="Gly residues" evidence="1">
    <location>
        <begin position="176"/>
        <end position="194"/>
    </location>
</feature>
<proteinExistence type="predicted"/>
<keyword evidence="2" id="KW-0472">Membrane</keyword>
<evidence type="ECO:0000256" key="2">
    <source>
        <dbReference type="SAM" id="Phobius"/>
    </source>
</evidence>
<evidence type="ECO:0000313" key="4">
    <source>
        <dbReference type="Proteomes" id="UP000243797"/>
    </source>
</evidence>
<organism evidence="3 4">
    <name type="scientific">Sphaceloma murrayae</name>
    <dbReference type="NCBI Taxonomy" id="2082308"/>
    <lineage>
        <taxon>Eukaryota</taxon>
        <taxon>Fungi</taxon>
        <taxon>Dikarya</taxon>
        <taxon>Ascomycota</taxon>
        <taxon>Pezizomycotina</taxon>
        <taxon>Dothideomycetes</taxon>
        <taxon>Dothideomycetidae</taxon>
        <taxon>Myriangiales</taxon>
        <taxon>Elsinoaceae</taxon>
        <taxon>Sphaceloma</taxon>
    </lineage>
</organism>
<dbReference type="InParanoid" id="A0A2K1QPE1"/>
<dbReference type="AlphaFoldDB" id="A0A2K1QPE1"/>
<reference evidence="3 4" key="1">
    <citation type="submission" date="2017-06" db="EMBL/GenBank/DDBJ databases">
        <title>Draft genome sequence of a variant of Elsinoe murrayae.</title>
        <authorList>
            <person name="Cheng Q."/>
        </authorList>
    </citation>
    <scope>NUCLEOTIDE SEQUENCE [LARGE SCALE GENOMIC DNA]</scope>
    <source>
        <strain evidence="3 4">CQ-2017a</strain>
    </source>
</reference>
<name>A0A2K1QPE1_9PEZI</name>
<keyword evidence="2" id="KW-1133">Transmembrane helix</keyword>
<dbReference type="Proteomes" id="UP000243797">
    <property type="component" value="Unassembled WGS sequence"/>
</dbReference>
<sequence length="218" mass="22918">MAIHCHRAVGHNHYHHPRAFSPFSNATTSSTDGSVVEIASFTSSNIDTSASITLSSTVSSTLTWLTTSAPSTAGDGPFVTPTASLLPPAQSDDPIKGPVKEAGDRSWRGVVVAGCVLCVAVLVCGYAWWAIRRKERTMREKRARKGIEGSKTKEMVMQNSEEGIVGVTKDGKGGDGEGNPGGVVDGENGRGGRSGSLSSEGEIKDEARVLRMMKGEGK</sequence>
<accession>A0A2K1QPE1</accession>